<evidence type="ECO:0000313" key="2">
    <source>
        <dbReference type="EMBL" id="EMS62112.1"/>
    </source>
</evidence>
<organism evidence="2">
    <name type="scientific">Triticum urartu</name>
    <name type="common">Red wild einkorn</name>
    <name type="synonym">Crithodium urartu</name>
    <dbReference type="NCBI Taxonomy" id="4572"/>
    <lineage>
        <taxon>Eukaryota</taxon>
        <taxon>Viridiplantae</taxon>
        <taxon>Streptophyta</taxon>
        <taxon>Embryophyta</taxon>
        <taxon>Tracheophyta</taxon>
        <taxon>Spermatophyta</taxon>
        <taxon>Magnoliopsida</taxon>
        <taxon>Liliopsida</taxon>
        <taxon>Poales</taxon>
        <taxon>Poaceae</taxon>
        <taxon>BOP clade</taxon>
        <taxon>Pooideae</taxon>
        <taxon>Triticodae</taxon>
        <taxon>Triticeae</taxon>
        <taxon>Triticinae</taxon>
        <taxon>Triticum</taxon>
    </lineage>
</organism>
<protein>
    <submittedName>
        <fullName evidence="2">Uncharacterized protein</fullName>
    </submittedName>
</protein>
<evidence type="ECO:0000256" key="1">
    <source>
        <dbReference type="SAM" id="MobiDB-lite"/>
    </source>
</evidence>
<dbReference type="AlphaFoldDB" id="M7ZPU1"/>
<sequence>MARNRGRKWEEKKKKREEVVTANGGGATATVTPMDCKVLPTIPGICNPDKCMQYCQDRISGTSVGECVSDGCQCTYCDVGAQEPDTTVDNDYCYSGGAYYYVQPADGDQE</sequence>
<gene>
    <name evidence="2" type="ORF">TRIUR3_33689</name>
</gene>
<reference evidence="2" key="1">
    <citation type="journal article" date="2013" name="Nature">
        <title>Draft genome of the wheat A-genome progenitor Triticum urartu.</title>
        <authorList>
            <person name="Ling H.Q."/>
            <person name="Zhao S."/>
            <person name="Liu D."/>
            <person name="Wang J."/>
            <person name="Sun H."/>
            <person name="Zhang C."/>
            <person name="Fan H."/>
            <person name="Li D."/>
            <person name="Dong L."/>
            <person name="Tao Y."/>
            <person name="Gao C."/>
            <person name="Wu H."/>
            <person name="Li Y."/>
            <person name="Cui Y."/>
            <person name="Guo X."/>
            <person name="Zheng S."/>
            <person name="Wang B."/>
            <person name="Yu K."/>
            <person name="Liang Q."/>
            <person name="Yang W."/>
            <person name="Lou X."/>
            <person name="Chen J."/>
            <person name="Feng M."/>
            <person name="Jian J."/>
            <person name="Zhang X."/>
            <person name="Luo G."/>
            <person name="Jiang Y."/>
            <person name="Liu J."/>
            <person name="Wang Z."/>
            <person name="Sha Y."/>
            <person name="Zhang B."/>
            <person name="Wu H."/>
            <person name="Tang D."/>
            <person name="Shen Q."/>
            <person name="Xue P."/>
            <person name="Zou S."/>
            <person name="Wang X."/>
            <person name="Liu X."/>
            <person name="Wang F."/>
            <person name="Yang Y."/>
            <person name="An X."/>
            <person name="Dong Z."/>
            <person name="Zhang K."/>
            <person name="Zhang X."/>
            <person name="Luo M.C."/>
            <person name="Dvorak J."/>
            <person name="Tong Y."/>
            <person name="Wang J."/>
            <person name="Yang H."/>
            <person name="Li Z."/>
            <person name="Wang D."/>
            <person name="Zhang A."/>
            <person name="Wang J."/>
        </authorList>
    </citation>
    <scope>NUCLEOTIDE SEQUENCE</scope>
</reference>
<proteinExistence type="predicted"/>
<name>M7ZPU1_TRIUA</name>
<accession>M7ZPU1</accession>
<feature type="region of interest" description="Disordered" evidence="1">
    <location>
        <begin position="1"/>
        <end position="22"/>
    </location>
</feature>
<feature type="compositionally biased region" description="Basic and acidic residues" evidence="1">
    <location>
        <begin position="7"/>
        <end position="19"/>
    </location>
</feature>
<dbReference type="EMBL" id="KD086277">
    <property type="protein sequence ID" value="EMS62112.1"/>
    <property type="molecule type" value="Genomic_DNA"/>
</dbReference>